<keyword evidence="1" id="KW-1133">Transmembrane helix</keyword>
<evidence type="ECO:0000313" key="4">
    <source>
        <dbReference type="Proteomes" id="UP001139103"/>
    </source>
</evidence>
<accession>A0A9X1SEM3</accession>
<sequence>MGQIIFGLGALALMLVLLTVCVTGWTWAFFRLSSGQPILKQESGETISWGLVDLFATVVIVGILLMTFQGFALAATGAKFPIDTDLLTANQQAAMIMAFAGAELLTVLAVSGLIFLRGYGLQFFGERGERFIGDLALGFGAFGMLVVPTLILQAILAYLRPYEHPLIDMLIKDKSVPMAFASVTAAVIAAPLFEEFAFRGLFQGWLQDVVDGRLKIANVFLGRFRFLNAATDSAEEFAAPLQETDEAIVAAVPVSSMGNPYSSPPSFEMTSEVATTEENIERTMLQMFGPILMSASLFALMHLGQGLAPIPLFFLALGLGYLYQRTRRLTPCVVVHFLLNGQSMALLLIQVFVIGDDAGVLVAK</sequence>
<dbReference type="GO" id="GO:0008237">
    <property type="term" value="F:metallopeptidase activity"/>
    <property type="evidence" value="ECO:0007669"/>
    <property type="project" value="UniProtKB-KW"/>
</dbReference>
<gene>
    <name evidence="3" type="ORF">LOC68_03105</name>
</gene>
<keyword evidence="3" id="KW-0482">Metalloprotease</keyword>
<feature type="transmembrane region" description="Helical" evidence="1">
    <location>
        <begin position="131"/>
        <end position="156"/>
    </location>
</feature>
<feature type="domain" description="CAAX prenyl protease 2/Lysostaphin resistance protein A-like" evidence="2">
    <location>
        <begin position="289"/>
        <end position="340"/>
    </location>
</feature>
<dbReference type="RefSeq" id="WP_230215677.1">
    <property type="nucleotide sequence ID" value="NZ_JAJKFT010000002.1"/>
</dbReference>
<dbReference type="Proteomes" id="UP001139103">
    <property type="component" value="Unassembled WGS sequence"/>
</dbReference>
<evidence type="ECO:0000313" key="3">
    <source>
        <dbReference type="EMBL" id="MCC9627373.1"/>
    </source>
</evidence>
<dbReference type="PANTHER" id="PTHR43592:SF15">
    <property type="entry name" value="CAAX AMINO TERMINAL PROTEASE FAMILY PROTEIN"/>
    <property type="match status" value="1"/>
</dbReference>
<dbReference type="GO" id="GO:0080120">
    <property type="term" value="P:CAAX-box protein maturation"/>
    <property type="evidence" value="ECO:0007669"/>
    <property type="project" value="UniProtKB-ARBA"/>
</dbReference>
<evidence type="ECO:0000256" key="1">
    <source>
        <dbReference type="SAM" id="Phobius"/>
    </source>
</evidence>
<feature type="transmembrane region" description="Helical" evidence="1">
    <location>
        <begin position="307"/>
        <end position="323"/>
    </location>
</feature>
<dbReference type="AlphaFoldDB" id="A0A9X1SEM3"/>
<feature type="transmembrane region" description="Helical" evidence="1">
    <location>
        <begin position="6"/>
        <end position="30"/>
    </location>
</feature>
<keyword evidence="4" id="KW-1185">Reference proteome</keyword>
<dbReference type="InterPro" id="IPR003675">
    <property type="entry name" value="Rce1/LyrA-like_dom"/>
</dbReference>
<dbReference type="PANTHER" id="PTHR43592">
    <property type="entry name" value="CAAX AMINO TERMINAL PROTEASE"/>
    <property type="match status" value="1"/>
</dbReference>
<proteinExistence type="predicted"/>
<evidence type="ECO:0000259" key="2">
    <source>
        <dbReference type="Pfam" id="PF02517"/>
    </source>
</evidence>
<feature type="transmembrane region" description="Helical" evidence="1">
    <location>
        <begin position="94"/>
        <end position="119"/>
    </location>
</feature>
<dbReference type="EMBL" id="JAJKFT010000002">
    <property type="protein sequence ID" value="MCC9627373.1"/>
    <property type="molecule type" value="Genomic_DNA"/>
</dbReference>
<organism evidence="3 4">
    <name type="scientific">Blastopirellula sediminis</name>
    <dbReference type="NCBI Taxonomy" id="2894196"/>
    <lineage>
        <taxon>Bacteria</taxon>
        <taxon>Pseudomonadati</taxon>
        <taxon>Planctomycetota</taxon>
        <taxon>Planctomycetia</taxon>
        <taxon>Pirellulales</taxon>
        <taxon>Pirellulaceae</taxon>
        <taxon>Blastopirellula</taxon>
    </lineage>
</organism>
<keyword evidence="3" id="KW-0645">Protease</keyword>
<feature type="transmembrane region" description="Helical" evidence="1">
    <location>
        <begin position="335"/>
        <end position="355"/>
    </location>
</feature>
<dbReference type="Pfam" id="PF02517">
    <property type="entry name" value="Rce1-like"/>
    <property type="match status" value="1"/>
</dbReference>
<keyword evidence="3" id="KW-0378">Hydrolase</keyword>
<name>A0A9X1SEM3_9BACT</name>
<protein>
    <submittedName>
        <fullName evidence="3">CPBP family intramembrane metalloprotease</fullName>
    </submittedName>
</protein>
<keyword evidence="1" id="KW-0812">Transmembrane</keyword>
<comment type="caution">
    <text evidence="3">The sequence shown here is derived from an EMBL/GenBank/DDBJ whole genome shotgun (WGS) entry which is preliminary data.</text>
</comment>
<keyword evidence="1" id="KW-0472">Membrane</keyword>
<feature type="transmembrane region" description="Helical" evidence="1">
    <location>
        <begin position="51"/>
        <end position="74"/>
    </location>
</feature>
<dbReference type="GO" id="GO:0004175">
    <property type="term" value="F:endopeptidase activity"/>
    <property type="evidence" value="ECO:0007669"/>
    <property type="project" value="UniProtKB-ARBA"/>
</dbReference>
<reference evidence="3" key="1">
    <citation type="submission" date="2021-11" db="EMBL/GenBank/DDBJ databases">
        <title>Genome sequence.</title>
        <authorList>
            <person name="Sun Q."/>
        </authorList>
    </citation>
    <scope>NUCLEOTIDE SEQUENCE</scope>
    <source>
        <strain evidence="3">JC732</strain>
    </source>
</reference>
<feature type="transmembrane region" description="Helical" evidence="1">
    <location>
        <begin position="176"/>
        <end position="193"/>
    </location>
</feature>